<evidence type="ECO:0000313" key="12">
    <source>
        <dbReference type="Proteomes" id="UP000244519"/>
    </source>
</evidence>
<evidence type="ECO:0000256" key="5">
    <source>
        <dbReference type="ARBA" id="ARBA00022989"/>
    </source>
</evidence>
<gene>
    <name evidence="10" type="primary">plsY</name>
    <name evidence="11" type="ORF">Fsol_00495</name>
</gene>
<keyword evidence="12" id="KW-1185">Reference proteome</keyword>
<comment type="subunit">
    <text evidence="10">Probably interacts with PlsX.</text>
</comment>
<dbReference type="KEGG" id="fso:Fsol_00495"/>
<comment type="subcellular location">
    <subcellularLocation>
        <location evidence="10">Cell membrane</location>
        <topology evidence="10">Multi-pass membrane protein</topology>
    </subcellularLocation>
</comment>
<keyword evidence="4 10" id="KW-0812">Transmembrane</keyword>
<keyword evidence="9 10" id="KW-1208">Phospholipid metabolism</keyword>
<comment type="similarity">
    <text evidence="10">Belongs to the PlsY family.</text>
</comment>
<feature type="transmembrane region" description="Helical" evidence="10">
    <location>
        <begin position="148"/>
        <end position="164"/>
    </location>
</feature>
<dbReference type="RefSeq" id="WP_108673307.1">
    <property type="nucleotide sequence ID" value="NZ_CP025989.1"/>
</dbReference>
<evidence type="ECO:0000256" key="10">
    <source>
        <dbReference type="HAMAP-Rule" id="MF_01043"/>
    </source>
</evidence>
<keyword evidence="5 10" id="KW-1133">Transmembrane helix</keyword>
<keyword evidence="3 10" id="KW-0808">Transferase</keyword>
<keyword evidence="1 10" id="KW-1003">Cell membrane</keyword>
<proteinExistence type="inferred from homology"/>
<feature type="transmembrane region" description="Helical" evidence="10">
    <location>
        <begin position="85"/>
        <end position="104"/>
    </location>
</feature>
<comment type="pathway">
    <text evidence="10">Lipid metabolism; phospholipid metabolism.</text>
</comment>
<dbReference type="GO" id="GO:0008654">
    <property type="term" value="P:phospholipid biosynthetic process"/>
    <property type="evidence" value="ECO:0007669"/>
    <property type="project" value="UniProtKB-UniRule"/>
</dbReference>
<dbReference type="EMBL" id="CP025989">
    <property type="protein sequence ID" value="AWD33289.1"/>
    <property type="molecule type" value="Genomic_DNA"/>
</dbReference>
<comment type="function">
    <text evidence="10">Catalyzes the transfer of an acyl group from acyl-phosphate (acyl-PO(4)) to glycerol-3-phosphate (G3P) to form lysophosphatidic acid (LPA). This enzyme utilizes acyl-phosphate as fatty acyl donor, but not acyl-CoA or acyl-ACP.</text>
</comment>
<dbReference type="SMART" id="SM01207">
    <property type="entry name" value="G3P_acyltransf"/>
    <property type="match status" value="1"/>
</dbReference>
<feature type="transmembrane region" description="Helical" evidence="10">
    <location>
        <begin position="170"/>
        <end position="189"/>
    </location>
</feature>
<evidence type="ECO:0000256" key="9">
    <source>
        <dbReference type="ARBA" id="ARBA00023264"/>
    </source>
</evidence>
<feature type="transmembrane region" description="Helical" evidence="10">
    <location>
        <begin position="51"/>
        <end position="73"/>
    </location>
</feature>
<organism evidence="11 12">
    <name type="scientific">Candidatus Fokinia solitaria</name>
    <dbReference type="NCBI Taxonomy" id="1802984"/>
    <lineage>
        <taxon>Bacteria</taxon>
        <taxon>Pseudomonadati</taxon>
        <taxon>Pseudomonadota</taxon>
        <taxon>Alphaproteobacteria</taxon>
        <taxon>Rickettsiales</taxon>
        <taxon>Candidatus Midichloriaceae</taxon>
        <taxon>Candidatus Fokinia</taxon>
    </lineage>
</organism>
<evidence type="ECO:0000256" key="4">
    <source>
        <dbReference type="ARBA" id="ARBA00022692"/>
    </source>
</evidence>
<keyword evidence="7 10" id="KW-0472">Membrane</keyword>
<evidence type="ECO:0000313" key="11">
    <source>
        <dbReference type="EMBL" id="AWD33289.1"/>
    </source>
</evidence>
<dbReference type="AlphaFoldDB" id="A0A2U8BSG7"/>
<dbReference type="GO" id="GO:0043772">
    <property type="term" value="F:acyl-phosphate glycerol-3-phosphate acyltransferase activity"/>
    <property type="evidence" value="ECO:0007669"/>
    <property type="project" value="UniProtKB-UniRule"/>
</dbReference>
<evidence type="ECO:0000256" key="7">
    <source>
        <dbReference type="ARBA" id="ARBA00023136"/>
    </source>
</evidence>
<dbReference type="OrthoDB" id="9777124at2"/>
<protein>
    <recommendedName>
        <fullName evidence="10">Glycerol-3-phosphate acyltransferase</fullName>
    </recommendedName>
    <alternativeName>
        <fullName evidence="10">Acyl-PO4 G3P acyltransferase</fullName>
    </alternativeName>
    <alternativeName>
        <fullName evidence="10">Acyl-phosphate--glycerol-3-phosphate acyltransferase</fullName>
    </alternativeName>
    <alternativeName>
        <fullName evidence="10">G3P acyltransferase</fullName>
        <shortName evidence="10">GPAT</shortName>
        <ecNumber evidence="10">2.3.1.275</ecNumber>
    </alternativeName>
    <alternativeName>
        <fullName evidence="10">Lysophosphatidic acid synthase</fullName>
        <shortName evidence="10">LPA synthase</shortName>
    </alternativeName>
</protein>
<dbReference type="EC" id="2.3.1.275" evidence="10"/>
<dbReference type="PANTHER" id="PTHR30309:SF0">
    <property type="entry name" value="GLYCEROL-3-PHOSPHATE ACYLTRANSFERASE-RELATED"/>
    <property type="match status" value="1"/>
</dbReference>
<dbReference type="InterPro" id="IPR003811">
    <property type="entry name" value="G3P_acylTferase_PlsY"/>
</dbReference>
<dbReference type="HAMAP" id="MF_01043">
    <property type="entry name" value="PlsY"/>
    <property type="match status" value="1"/>
</dbReference>
<evidence type="ECO:0000256" key="8">
    <source>
        <dbReference type="ARBA" id="ARBA00023209"/>
    </source>
</evidence>
<dbReference type="UniPathway" id="UPA00085"/>
<name>A0A2U8BSG7_9RICK</name>
<keyword evidence="2 10" id="KW-0444">Lipid biosynthesis</keyword>
<keyword evidence="8 10" id="KW-0594">Phospholipid biosynthesis</keyword>
<dbReference type="Proteomes" id="UP000244519">
    <property type="component" value="Chromosome"/>
</dbReference>
<evidence type="ECO:0000256" key="1">
    <source>
        <dbReference type="ARBA" id="ARBA00022475"/>
    </source>
</evidence>
<reference evidence="11 12" key="1">
    <citation type="journal article" date="2018" name="Genome Biol. Evol.">
        <title>The Genome Sequence of "Candidatus Fokinia solitaria": Insights on Reductive Evolution in Rickettsiales.</title>
        <authorList>
            <person name="Floriano A.M."/>
            <person name="Castelli M."/>
            <person name="Krenek S."/>
            <person name="Berendonk T.U."/>
            <person name="Bazzocchi C."/>
            <person name="Petroni G."/>
            <person name="Sassera D."/>
        </authorList>
    </citation>
    <scope>NUCLEOTIDE SEQUENCE [LARGE SCALE GENOMIC DNA]</scope>
    <source>
        <strain evidence="11">Rio ETE_ALG 3VII</strain>
    </source>
</reference>
<evidence type="ECO:0000256" key="6">
    <source>
        <dbReference type="ARBA" id="ARBA00023098"/>
    </source>
</evidence>
<dbReference type="PANTHER" id="PTHR30309">
    <property type="entry name" value="INNER MEMBRANE PROTEIN YGIH"/>
    <property type="match status" value="1"/>
</dbReference>
<comment type="catalytic activity">
    <reaction evidence="10">
        <text>an acyl phosphate + sn-glycerol 3-phosphate = a 1-acyl-sn-glycero-3-phosphate + phosphate</text>
        <dbReference type="Rhea" id="RHEA:34075"/>
        <dbReference type="ChEBI" id="CHEBI:43474"/>
        <dbReference type="ChEBI" id="CHEBI:57597"/>
        <dbReference type="ChEBI" id="CHEBI:57970"/>
        <dbReference type="ChEBI" id="CHEBI:59918"/>
        <dbReference type="EC" id="2.3.1.275"/>
    </reaction>
</comment>
<accession>A0A2U8BSG7</accession>
<feature type="transmembrane region" description="Helical" evidence="10">
    <location>
        <begin position="116"/>
        <end position="141"/>
    </location>
</feature>
<dbReference type="Pfam" id="PF02660">
    <property type="entry name" value="G3P_acyltransf"/>
    <property type="match status" value="1"/>
</dbReference>
<keyword evidence="6 10" id="KW-0443">Lipid metabolism</keyword>
<evidence type="ECO:0000256" key="2">
    <source>
        <dbReference type="ARBA" id="ARBA00022516"/>
    </source>
</evidence>
<keyword evidence="11" id="KW-0012">Acyltransferase</keyword>
<evidence type="ECO:0000256" key="3">
    <source>
        <dbReference type="ARBA" id="ARBA00022679"/>
    </source>
</evidence>
<dbReference type="GO" id="GO:0005886">
    <property type="term" value="C:plasma membrane"/>
    <property type="evidence" value="ECO:0007669"/>
    <property type="project" value="UniProtKB-SubCell"/>
</dbReference>
<sequence length="196" mass="21643">MKIYFLYCIACYLIGSICFGKVIETLFGLENLRNVGSGNIGATNVYRAGGYIPAAFTLFLDCSKGLVAVYGIYYLFQNMYVSNVLFSKFSMMLMCGALSIIGHIRPLIVYRGGKGVATALGVVLGLSPLSALLGVVVWLNVFLLIRNVALSSLCMVWAMYMHIIKCESGIFAVIACIIFTFSFQMITFAHKRNFIR</sequence>